<sequence length="489" mass="56523">MCKLLFLQHLYNLSDEKVKEEASLNLAYMYFIGINPEDSLPDKSLLSKFRAQRLEESTLDEIITEIVRQCVEKGIVEGKSVSIDATHIEANTIKKTPERLMKHLGRKIIKTYAEETSQNLEDIPVVPDYKEIEDHKEAKAIMKEYLEIVIDQAERNISTKEQKTAEAIKKAKEILNDPKFINQKGIRSLIDEDARVGRKSKTQDFFGYKTEFVMTTNERIITSVKTADGAYTDGSHTKEMLEGTKKTGIAVEEVYGDKAYFRKSILDDIEEMKSKAFIPVSTSAYRIDESEYTYNKDSDEWQCSQENTTINKKHYKYKSKTREKEGYKYYFEMSQCKACHKHDECAKKSARKILIVGLNAAEFYEISQYQKTEEFKEKYKKRASIEGKNAELKRFHGLCRARGYGLISVSKQSKLAAIAVNIKRIAAIVSSFLSSFKGILEMTDYFLHLSKFLAIYREKGPVFHWSQNVPMAFMASLLRKLFFTWPLRL</sequence>
<dbReference type="InterPro" id="IPR008490">
    <property type="entry name" value="Transposase_InsH_N"/>
</dbReference>
<dbReference type="InterPro" id="IPR047629">
    <property type="entry name" value="IS1182_transpos"/>
</dbReference>
<evidence type="ECO:0000259" key="3">
    <source>
        <dbReference type="Pfam" id="PF13751"/>
    </source>
</evidence>
<feature type="domain" description="Transposase InsH N-terminal" evidence="2">
    <location>
        <begin position="1"/>
        <end position="51"/>
    </location>
</feature>
<dbReference type="Pfam" id="PF05598">
    <property type="entry name" value="DUF772"/>
    <property type="match status" value="1"/>
</dbReference>
<name>A0A239JFY9_9FIRM</name>
<keyword evidence="5" id="KW-1185">Reference proteome</keyword>
<proteinExistence type="predicted"/>
<evidence type="ECO:0000256" key="1">
    <source>
        <dbReference type="SAM" id="Coils"/>
    </source>
</evidence>
<evidence type="ECO:0000259" key="2">
    <source>
        <dbReference type="Pfam" id="PF05598"/>
    </source>
</evidence>
<dbReference type="EMBL" id="FZOJ01000035">
    <property type="protein sequence ID" value="SNT04740.1"/>
    <property type="molecule type" value="Genomic_DNA"/>
</dbReference>
<dbReference type="AlphaFoldDB" id="A0A239JFY9"/>
<dbReference type="NCBIfam" id="NF033551">
    <property type="entry name" value="transpos_IS1182"/>
    <property type="match status" value="1"/>
</dbReference>
<feature type="domain" description="Transposase DDE" evidence="3">
    <location>
        <begin position="311"/>
        <end position="425"/>
    </location>
</feature>
<protein>
    <submittedName>
        <fullName evidence="4">Transposase, IS4 family</fullName>
    </submittedName>
</protein>
<evidence type="ECO:0000313" key="5">
    <source>
        <dbReference type="Proteomes" id="UP000198304"/>
    </source>
</evidence>
<dbReference type="PANTHER" id="PTHR33408:SF2">
    <property type="entry name" value="TRANSPOSASE DDE DOMAIN-CONTAINING PROTEIN"/>
    <property type="match status" value="1"/>
</dbReference>
<dbReference type="Proteomes" id="UP000198304">
    <property type="component" value="Unassembled WGS sequence"/>
</dbReference>
<dbReference type="InterPro" id="IPR025668">
    <property type="entry name" value="Tnp_DDE_dom"/>
</dbReference>
<gene>
    <name evidence="4" type="ORF">SAMN05446037_103534</name>
</gene>
<feature type="coiled-coil region" evidence="1">
    <location>
        <begin position="143"/>
        <end position="170"/>
    </location>
</feature>
<reference evidence="4 5" key="1">
    <citation type="submission" date="2017-06" db="EMBL/GenBank/DDBJ databases">
        <authorList>
            <person name="Kim H.J."/>
            <person name="Triplett B.A."/>
        </authorList>
    </citation>
    <scope>NUCLEOTIDE SEQUENCE [LARGE SCALE GENOMIC DNA]</scope>
    <source>
        <strain evidence="4 5">SCA</strain>
    </source>
</reference>
<dbReference type="PANTHER" id="PTHR33408">
    <property type="entry name" value="TRANSPOSASE"/>
    <property type="match status" value="1"/>
</dbReference>
<organism evidence="4 5">
    <name type="scientific">Anaerovirgula multivorans</name>
    <dbReference type="NCBI Taxonomy" id="312168"/>
    <lineage>
        <taxon>Bacteria</taxon>
        <taxon>Bacillati</taxon>
        <taxon>Bacillota</taxon>
        <taxon>Clostridia</taxon>
        <taxon>Peptostreptococcales</taxon>
        <taxon>Natronincolaceae</taxon>
        <taxon>Anaerovirgula</taxon>
    </lineage>
</organism>
<evidence type="ECO:0000313" key="4">
    <source>
        <dbReference type="EMBL" id="SNT04740.1"/>
    </source>
</evidence>
<keyword evidence="1" id="KW-0175">Coiled coil</keyword>
<dbReference type="Pfam" id="PF13751">
    <property type="entry name" value="DDE_Tnp_1_6"/>
    <property type="match status" value="1"/>
</dbReference>
<accession>A0A239JFY9</accession>